<dbReference type="PROSITE" id="PS50011">
    <property type="entry name" value="PROTEIN_KINASE_DOM"/>
    <property type="match status" value="1"/>
</dbReference>
<dbReference type="InterPro" id="IPR000719">
    <property type="entry name" value="Prot_kinase_dom"/>
</dbReference>
<dbReference type="GO" id="GO:0005524">
    <property type="term" value="F:ATP binding"/>
    <property type="evidence" value="ECO:0007669"/>
    <property type="project" value="InterPro"/>
</dbReference>
<dbReference type="OrthoDB" id="410920at2759"/>
<name>A0A1X7V8K4_AMPQE</name>
<reference evidence="3" key="1">
    <citation type="journal article" date="2010" name="Nature">
        <title>The Amphimedon queenslandica genome and the evolution of animal complexity.</title>
        <authorList>
            <person name="Srivastava M."/>
            <person name="Simakov O."/>
            <person name="Chapman J."/>
            <person name="Fahey B."/>
            <person name="Gauthier M.E."/>
            <person name="Mitros T."/>
            <person name="Richards G.S."/>
            <person name="Conaco C."/>
            <person name="Dacre M."/>
            <person name="Hellsten U."/>
            <person name="Larroux C."/>
            <person name="Putnam N.H."/>
            <person name="Stanke M."/>
            <person name="Adamska M."/>
            <person name="Darling A."/>
            <person name="Degnan S.M."/>
            <person name="Oakley T.H."/>
            <person name="Plachetzki D.C."/>
            <person name="Zhai Y."/>
            <person name="Adamski M."/>
            <person name="Calcino A."/>
            <person name="Cummins S.F."/>
            <person name="Goodstein D.M."/>
            <person name="Harris C."/>
            <person name="Jackson D.J."/>
            <person name="Leys S.P."/>
            <person name="Shu S."/>
            <person name="Woodcroft B.J."/>
            <person name="Vervoort M."/>
            <person name="Kosik K.S."/>
            <person name="Manning G."/>
            <person name="Degnan B.M."/>
            <person name="Rokhsar D.S."/>
        </authorList>
    </citation>
    <scope>NUCLEOTIDE SEQUENCE [LARGE SCALE GENOMIC DNA]</scope>
</reference>
<dbReference type="GO" id="GO:0032436">
    <property type="term" value="P:positive regulation of proteasomal ubiquitin-dependent protein catabolic process"/>
    <property type="evidence" value="ECO:0007669"/>
    <property type="project" value="TreeGrafter"/>
</dbReference>
<proteinExistence type="predicted"/>
<keyword evidence="3" id="KW-1185">Reference proteome</keyword>
<dbReference type="GO" id="GO:0004672">
    <property type="term" value="F:protein kinase activity"/>
    <property type="evidence" value="ECO:0007669"/>
    <property type="project" value="InterPro"/>
</dbReference>
<dbReference type="STRING" id="400682.A0A1X7V8K4"/>
<dbReference type="SMART" id="SM00220">
    <property type="entry name" value="S_TKc"/>
    <property type="match status" value="1"/>
</dbReference>
<dbReference type="InterPro" id="IPR011009">
    <property type="entry name" value="Kinase-like_dom_sf"/>
</dbReference>
<dbReference type="OMA" id="FSEGHAC"/>
<dbReference type="EnsemblMetazoa" id="XM_003385352.3">
    <property type="protein sequence ID" value="XP_003385400.3"/>
    <property type="gene ID" value="LOC100636194"/>
</dbReference>
<dbReference type="InParanoid" id="A0A1X7V8K4"/>
<evidence type="ECO:0000313" key="2">
    <source>
        <dbReference type="EnsemblMetazoa" id="Aqu2.1.36109_001"/>
    </source>
</evidence>
<dbReference type="AlphaFoldDB" id="A0A1X7V8K4"/>
<organism evidence="2">
    <name type="scientific">Amphimedon queenslandica</name>
    <name type="common">Sponge</name>
    <dbReference type="NCBI Taxonomy" id="400682"/>
    <lineage>
        <taxon>Eukaryota</taxon>
        <taxon>Metazoa</taxon>
        <taxon>Porifera</taxon>
        <taxon>Demospongiae</taxon>
        <taxon>Heteroscleromorpha</taxon>
        <taxon>Haplosclerida</taxon>
        <taxon>Niphatidae</taxon>
        <taxon>Amphimedon</taxon>
    </lineage>
</organism>
<dbReference type="Proteomes" id="UP000007879">
    <property type="component" value="Unassembled WGS sequence"/>
</dbReference>
<dbReference type="Gene3D" id="1.10.510.10">
    <property type="entry name" value="Transferase(Phosphotransferase) domain 1"/>
    <property type="match status" value="1"/>
</dbReference>
<protein>
    <recommendedName>
        <fullName evidence="1">Protein kinase domain-containing protein</fullName>
    </recommendedName>
</protein>
<dbReference type="SUPFAM" id="SSF56112">
    <property type="entry name" value="Protein kinase-like (PK-like)"/>
    <property type="match status" value="1"/>
</dbReference>
<gene>
    <name evidence="2" type="primary">100636194</name>
</gene>
<accession>A0A1X7V8K4</accession>
<dbReference type="EnsemblMetazoa" id="Aqu2.1.36109_001">
    <property type="protein sequence ID" value="Aqu2.1.36109_001"/>
    <property type="gene ID" value="Aqu2.1.36109"/>
</dbReference>
<dbReference type="GO" id="GO:0031434">
    <property type="term" value="F:mitogen-activated protein kinase kinase binding"/>
    <property type="evidence" value="ECO:0007669"/>
    <property type="project" value="TreeGrafter"/>
</dbReference>
<dbReference type="PANTHER" id="PTHR22961:SF13">
    <property type="entry name" value="TRIBBLES"/>
    <property type="match status" value="1"/>
</dbReference>
<dbReference type="KEGG" id="aqu:100636194"/>
<dbReference type="eggNOG" id="KOG0583">
    <property type="taxonomic scope" value="Eukaryota"/>
</dbReference>
<reference evidence="2" key="2">
    <citation type="submission" date="2017-05" db="UniProtKB">
        <authorList>
            <consortium name="EnsemblMetazoa"/>
        </authorList>
    </citation>
    <scope>IDENTIFICATION</scope>
</reference>
<evidence type="ECO:0000313" key="3">
    <source>
        <dbReference type="Proteomes" id="UP000007879"/>
    </source>
</evidence>
<sequence>MYTILHEIQTSSHHVGKINRVDETPPEQDDLTTTPLSPASFKIAGRYKFEAPPVFLTPNSNVPCVDTMTGALLASQAYPLGRFMEVCHLLNLTLPGIHEITDVSILSDRAFVFRPLSHGDLHGCLRYHKVLTERVAAEYFRQIMVSIEAAHSNGLVLRDLKLKKFVFTDSNRFNLALSSLEDAVSVGKTIDSNDLLDNRNACPAYVAPEMLQPGKYSGRAADMWSAGVILYTMLVGHYPFFDANPQLLFKKIRAGYFEFPHSMSFSVRSLIYSMLSYDPVQRPTAYAVSQHPWVRNPSMASDVLPSPTLSFTTGLRYRQLNEDQTVPIHKLL</sequence>
<dbReference type="FunCoup" id="A0A1X7V8K4">
    <property type="interactions" value="190"/>
</dbReference>
<dbReference type="GO" id="GO:0005634">
    <property type="term" value="C:nucleus"/>
    <property type="evidence" value="ECO:0007669"/>
    <property type="project" value="TreeGrafter"/>
</dbReference>
<evidence type="ECO:0000259" key="1">
    <source>
        <dbReference type="PROSITE" id="PS50011"/>
    </source>
</evidence>
<dbReference type="Pfam" id="PF00069">
    <property type="entry name" value="Pkinase"/>
    <property type="match status" value="1"/>
</dbReference>
<dbReference type="PANTHER" id="PTHR22961">
    <property type="entry name" value="SER/THR PROTEIN KINASE-TRB"/>
    <property type="match status" value="1"/>
</dbReference>
<dbReference type="InterPro" id="IPR024104">
    <property type="entry name" value="Tribbles/Ser_Thr_kinase_40"/>
</dbReference>
<feature type="domain" description="Protein kinase" evidence="1">
    <location>
        <begin position="1"/>
        <end position="294"/>
    </location>
</feature>